<evidence type="ECO:0000256" key="8">
    <source>
        <dbReference type="SAM" id="MobiDB-lite"/>
    </source>
</evidence>
<dbReference type="InterPro" id="IPR001752">
    <property type="entry name" value="Kinesin_motor_dom"/>
</dbReference>
<evidence type="ECO:0000256" key="3">
    <source>
        <dbReference type="ARBA" id="ARBA00022741"/>
    </source>
</evidence>
<dbReference type="FunFam" id="3.40.850.10:FF:000083">
    <property type="entry name" value="Kinesin-like protein"/>
    <property type="match status" value="1"/>
</dbReference>
<dbReference type="OrthoDB" id="3176171at2759"/>
<dbReference type="SMART" id="SM00129">
    <property type="entry name" value="KISc"/>
    <property type="match status" value="1"/>
</dbReference>
<dbReference type="GO" id="GO:0008017">
    <property type="term" value="F:microtubule binding"/>
    <property type="evidence" value="ECO:0007669"/>
    <property type="project" value="InterPro"/>
</dbReference>
<evidence type="ECO:0000256" key="4">
    <source>
        <dbReference type="ARBA" id="ARBA00022840"/>
    </source>
</evidence>
<reference evidence="10 11" key="1">
    <citation type="journal article" date="2012" name="BMC Genomics">
        <title>Comparative genomic analysis of human infective Trypanosoma cruzi lineages with the bat-restricted subspecies T. cruzi marinkellei.</title>
        <authorList>
            <person name="Franzen O."/>
            <person name="Talavera-Lopez C."/>
            <person name="Ochaya S."/>
            <person name="Butler C.E."/>
            <person name="Messenger L.A."/>
            <person name="Lewis M.D."/>
            <person name="Llewellyn M.S."/>
            <person name="Marinkelle C.J."/>
            <person name="Tyler K.M."/>
            <person name="Miles M.A."/>
            <person name="Andersson B."/>
        </authorList>
    </citation>
    <scope>NUCLEOTIDE SEQUENCE [LARGE SCALE GENOMIC DNA]</scope>
    <source>
        <strain evidence="10 11">B7</strain>
    </source>
</reference>
<dbReference type="PANTHER" id="PTHR47969">
    <property type="entry name" value="CHROMOSOME-ASSOCIATED KINESIN KIF4A-RELATED"/>
    <property type="match status" value="1"/>
</dbReference>
<evidence type="ECO:0000313" key="10">
    <source>
        <dbReference type="EMBL" id="EKF31084.1"/>
    </source>
</evidence>
<evidence type="ECO:0000256" key="7">
    <source>
        <dbReference type="SAM" id="Coils"/>
    </source>
</evidence>
<dbReference type="GO" id="GO:0051231">
    <property type="term" value="P:spindle elongation"/>
    <property type="evidence" value="ECO:0007669"/>
    <property type="project" value="TreeGrafter"/>
</dbReference>
<name>K2MZD7_TRYCR</name>
<dbReference type="GO" id="GO:0003777">
    <property type="term" value="F:microtubule motor activity"/>
    <property type="evidence" value="ECO:0007669"/>
    <property type="project" value="InterPro"/>
</dbReference>
<comment type="caution">
    <text evidence="10">The sequence shown here is derived from an EMBL/GenBank/DDBJ whole genome shotgun (WGS) entry which is preliminary data.</text>
</comment>
<keyword evidence="5 7" id="KW-0175">Coiled coil</keyword>
<feature type="coiled-coil region" evidence="7">
    <location>
        <begin position="785"/>
        <end position="819"/>
    </location>
</feature>
<evidence type="ECO:0000259" key="9">
    <source>
        <dbReference type="PROSITE" id="PS50067"/>
    </source>
</evidence>
<dbReference type="PRINTS" id="PR00380">
    <property type="entry name" value="KINESINHEAVY"/>
</dbReference>
<comment type="subcellular location">
    <subcellularLocation>
        <location evidence="1">Cytoplasm</location>
    </subcellularLocation>
</comment>
<dbReference type="CDD" id="cd00106">
    <property type="entry name" value="KISc"/>
    <property type="match status" value="1"/>
</dbReference>
<dbReference type="GO" id="GO:0005737">
    <property type="term" value="C:cytoplasm"/>
    <property type="evidence" value="ECO:0007669"/>
    <property type="project" value="UniProtKB-SubCell"/>
</dbReference>
<dbReference type="GO" id="GO:0007018">
    <property type="term" value="P:microtubule-based movement"/>
    <property type="evidence" value="ECO:0007669"/>
    <property type="project" value="InterPro"/>
</dbReference>
<dbReference type="PROSITE" id="PS00411">
    <property type="entry name" value="KINESIN_MOTOR_1"/>
    <property type="match status" value="1"/>
</dbReference>
<dbReference type="GO" id="GO:0007052">
    <property type="term" value="P:mitotic spindle organization"/>
    <property type="evidence" value="ECO:0007669"/>
    <property type="project" value="TreeGrafter"/>
</dbReference>
<dbReference type="EMBL" id="AHKC01011073">
    <property type="protein sequence ID" value="EKF31084.1"/>
    <property type="molecule type" value="Genomic_DNA"/>
</dbReference>
<keyword evidence="4 6" id="KW-0067">ATP-binding</keyword>
<dbReference type="InterPro" id="IPR027417">
    <property type="entry name" value="P-loop_NTPase"/>
</dbReference>
<feature type="compositionally biased region" description="Low complexity" evidence="8">
    <location>
        <begin position="613"/>
        <end position="623"/>
    </location>
</feature>
<dbReference type="GO" id="GO:0005875">
    <property type="term" value="C:microtubule associated complex"/>
    <property type="evidence" value="ECO:0007669"/>
    <property type="project" value="TreeGrafter"/>
</dbReference>
<dbReference type="Gene3D" id="3.40.850.10">
    <property type="entry name" value="Kinesin motor domain"/>
    <property type="match status" value="1"/>
</dbReference>
<dbReference type="GO" id="GO:0005524">
    <property type="term" value="F:ATP binding"/>
    <property type="evidence" value="ECO:0007669"/>
    <property type="project" value="UniProtKB-UniRule"/>
</dbReference>
<gene>
    <name evidence="10" type="ORF">MOQ_005085</name>
</gene>
<feature type="region of interest" description="Disordered" evidence="8">
    <location>
        <begin position="613"/>
        <end position="634"/>
    </location>
</feature>
<dbReference type="PROSITE" id="PS50067">
    <property type="entry name" value="KINESIN_MOTOR_2"/>
    <property type="match status" value="1"/>
</dbReference>
<keyword evidence="6" id="KW-0505">Motor protein</keyword>
<evidence type="ECO:0000256" key="2">
    <source>
        <dbReference type="ARBA" id="ARBA00022490"/>
    </source>
</evidence>
<dbReference type="SUPFAM" id="SSF52540">
    <property type="entry name" value="P-loop containing nucleoside triphosphate hydrolases"/>
    <property type="match status" value="1"/>
</dbReference>
<dbReference type="InterPro" id="IPR019821">
    <property type="entry name" value="Kinesin_motor_CS"/>
</dbReference>
<keyword evidence="2" id="KW-0963">Cytoplasm</keyword>
<dbReference type="InterPro" id="IPR036961">
    <property type="entry name" value="Kinesin_motor_dom_sf"/>
</dbReference>
<evidence type="ECO:0000256" key="6">
    <source>
        <dbReference type="PROSITE-ProRule" id="PRU00283"/>
    </source>
</evidence>
<dbReference type="PANTHER" id="PTHR47969:SF15">
    <property type="entry name" value="CHROMOSOME-ASSOCIATED KINESIN KIF4A-RELATED"/>
    <property type="match status" value="1"/>
</dbReference>
<protein>
    <submittedName>
        <fullName evidence="10">Unc104-like kinesin, putative</fullName>
    </submittedName>
</protein>
<keyword evidence="3 6" id="KW-0547">Nucleotide-binding</keyword>
<dbReference type="InterPro" id="IPR027640">
    <property type="entry name" value="Kinesin-like_fam"/>
</dbReference>
<evidence type="ECO:0000256" key="5">
    <source>
        <dbReference type="ARBA" id="ARBA00023054"/>
    </source>
</evidence>
<evidence type="ECO:0000256" key="1">
    <source>
        <dbReference type="ARBA" id="ARBA00004496"/>
    </source>
</evidence>
<evidence type="ECO:0000313" key="11">
    <source>
        <dbReference type="Proteomes" id="UP000007350"/>
    </source>
</evidence>
<dbReference type="Pfam" id="PF00225">
    <property type="entry name" value="Kinesin"/>
    <property type="match status" value="1"/>
</dbReference>
<dbReference type="AlphaFoldDB" id="K2MZD7"/>
<feature type="binding site" evidence="6">
    <location>
        <begin position="179"/>
        <end position="186"/>
    </location>
    <ligand>
        <name>ATP</name>
        <dbReference type="ChEBI" id="CHEBI:30616"/>
    </ligand>
</feature>
<feature type="domain" description="Kinesin motor" evidence="9">
    <location>
        <begin position="85"/>
        <end position="427"/>
    </location>
</feature>
<organism evidence="10 11">
    <name type="scientific">Trypanosoma cruzi marinkellei</name>
    <dbReference type="NCBI Taxonomy" id="85056"/>
    <lineage>
        <taxon>Eukaryota</taxon>
        <taxon>Discoba</taxon>
        <taxon>Euglenozoa</taxon>
        <taxon>Kinetoplastea</taxon>
        <taxon>Metakinetoplastina</taxon>
        <taxon>Trypanosomatida</taxon>
        <taxon>Trypanosomatidae</taxon>
        <taxon>Trypanosoma</taxon>
        <taxon>Schizotrypanum</taxon>
    </lineage>
</organism>
<feature type="region of interest" description="Disordered" evidence="8">
    <location>
        <begin position="1"/>
        <end position="33"/>
    </location>
</feature>
<feature type="coiled-coil region" evidence="7">
    <location>
        <begin position="443"/>
        <end position="503"/>
    </location>
</feature>
<comment type="similarity">
    <text evidence="6">Belongs to the TRAFAC class myosin-kinesin ATPase superfamily. Kinesin family.</text>
</comment>
<accession>K2MZD7</accession>
<proteinExistence type="inferred from homology"/>
<feature type="compositionally biased region" description="Polar residues" evidence="8">
    <location>
        <begin position="624"/>
        <end position="634"/>
    </location>
</feature>
<dbReference type="Proteomes" id="UP000007350">
    <property type="component" value="Unassembled WGS sequence"/>
</dbReference>
<sequence>MTYRDPQRGEISPAYGTPLRNVRPSRQVSNMTDPLRISPSTVARHENDDEYMSPTSLSNNHSPTYRNTIPANHSAFGGDEGCESNFNVVIRVRPPVQRELNGYRPYVDVVRIPNDSRSITLCETLDTEDGRGGVYSRQTFTFDYVYDKQTPQSEVYERSAHPAVFSVMQGYNATLMAYGQTGTGKTYTMEGFTSEDQRGIIPRAIEEVFTSIEASRHENMRFLVRASYMQIYNEVISDLLKPTTARSLVVRHTPQRGVYVEGLSEWVVRSPHDVYGLIERGTSLRATSATKMSELSSRSHAMFTIIVEVMEGDETNPTSYRVGKLNIVDLAGSEKLRQVGATGQRLEETKKINKSLHELGNVISALANKSGGRNRHVPFRNSVLTSALRDSLGGNCKTTLIACISPALESYTESLSTLVFANRAKNIKNTAFINEDLDQSTLLRKYERELKTLRQQLQERDGASQQAGGGVDPCILSELRQGMRRAEEDREAALEALHESSRAHQQELVVRKRFEERIQELEMMLQNGGFKGVPRTSDEYALRLDELDRERQVMEEEKAQVDRYKQLLLKQRDIMLNLTTRLNERDEMILQLQEEIDAYDTHIQTLEETLEALQRQQQQQQQESIGSPKSHFSTPFSRARAEEYLQRTRVQNGADGGELRYRSEASPAVLLTAEEKMLELLLAIPHGPSTAPQQQPTIQVDEDMKRQLIELVRERAEKMVERQIDDYFWQQCREVESLKSQLLENEQKSNVLEQLLKGVKAQHPSFQDVFARTRRHIDEQQEMVRKTYEGRIQTLQQQLTQEREQRMRLMNEVDVLAMESRKALERCTNAAQRVEMNNVCMALQQLEERIRTETKHGIEAVLLARVPTARDSSYGNNVNSHGGMTHVHGNNDDNNNNNNGRDIDRHNTHNTVGVFSATSSTSAASPALATVTSELEGQLKTMQSSHAKKEEEWRRALQEKDAAVSHLEERLRAVHVGMSEEIATLTKSLNTHKKDRRALQTIMEQRVKVKIDTICELVAAGPQLPPQEQIRLNNEVRVLQNLVNASIKAMES</sequence>
<keyword evidence="11" id="KW-1185">Reference proteome</keyword>